<evidence type="ECO:0000313" key="5">
    <source>
        <dbReference type="Proteomes" id="UP000567795"/>
    </source>
</evidence>
<dbReference type="InterPro" id="IPR011051">
    <property type="entry name" value="RmlC_Cupin_sf"/>
</dbReference>
<comment type="caution">
    <text evidence="4">The sequence shown here is derived from an EMBL/GenBank/DDBJ whole genome shotgun (WGS) entry which is preliminary data.</text>
</comment>
<keyword evidence="1" id="KW-0479">Metal-binding</keyword>
<name>A0A852ZPC2_9ACTN</name>
<dbReference type="InterPro" id="IPR014710">
    <property type="entry name" value="RmlC-like_jellyroll"/>
</dbReference>
<dbReference type="RefSeq" id="WP_179813143.1">
    <property type="nucleotide sequence ID" value="NZ_JACBZD010000001.1"/>
</dbReference>
<organism evidence="4 5">
    <name type="scientific">Allostreptomyces psammosilenae</name>
    <dbReference type="NCBI Taxonomy" id="1892865"/>
    <lineage>
        <taxon>Bacteria</taxon>
        <taxon>Bacillati</taxon>
        <taxon>Actinomycetota</taxon>
        <taxon>Actinomycetes</taxon>
        <taxon>Kitasatosporales</taxon>
        <taxon>Streptomycetaceae</taxon>
        <taxon>Allostreptomyces</taxon>
    </lineage>
</organism>
<evidence type="ECO:0000259" key="3">
    <source>
        <dbReference type="Pfam" id="PF07883"/>
    </source>
</evidence>
<dbReference type="GO" id="GO:0046872">
    <property type="term" value="F:metal ion binding"/>
    <property type="evidence" value="ECO:0007669"/>
    <property type="project" value="UniProtKB-KW"/>
</dbReference>
<dbReference type="Proteomes" id="UP000567795">
    <property type="component" value="Unassembled WGS sequence"/>
</dbReference>
<keyword evidence="4" id="KW-0560">Oxidoreductase</keyword>
<evidence type="ECO:0000256" key="1">
    <source>
        <dbReference type="ARBA" id="ARBA00022723"/>
    </source>
</evidence>
<keyword evidence="4" id="KW-0223">Dioxygenase</keyword>
<dbReference type="InterPro" id="IPR051610">
    <property type="entry name" value="GPI/OXD"/>
</dbReference>
<protein>
    <submittedName>
        <fullName evidence="4">Quercetin dioxygenase-like cupin family protein</fullName>
    </submittedName>
</protein>
<dbReference type="Gene3D" id="2.60.120.10">
    <property type="entry name" value="Jelly Rolls"/>
    <property type="match status" value="1"/>
</dbReference>
<dbReference type="SUPFAM" id="SSF51182">
    <property type="entry name" value="RmlC-like cupins"/>
    <property type="match status" value="1"/>
</dbReference>
<sequence length="150" mass="16104">MTAPDTPRDPRPGTPPAAPGRHRVPNLYRDLLLPKTHDHGGRGTLHAHRAYRRPAGAPGTEMAFVDLAVLPPGSSIGVHRHGDDEETYLVLRGSGLMHLDGEEFRVRAGDVVVNRPYGVHGLVNDSASDDLHLLVLDVAPARDGSPAEGR</sequence>
<dbReference type="PANTHER" id="PTHR35848">
    <property type="entry name" value="OXALATE-BINDING PROTEIN"/>
    <property type="match status" value="1"/>
</dbReference>
<feature type="domain" description="Cupin type-2" evidence="3">
    <location>
        <begin position="68"/>
        <end position="135"/>
    </location>
</feature>
<gene>
    <name evidence="4" type="ORF">FHU37_001152</name>
</gene>
<proteinExistence type="predicted"/>
<dbReference type="Pfam" id="PF07883">
    <property type="entry name" value="Cupin_2"/>
    <property type="match status" value="1"/>
</dbReference>
<evidence type="ECO:0000313" key="4">
    <source>
        <dbReference type="EMBL" id="NYI04209.1"/>
    </source>
</evidence>
<accession>A0A852ZPC2</accession>
<feature type="compositionally biased region" description="Basic and acidic residues" evidence="2">
    <location>
        <begin position="1"/>
        <end position="11"/>
    </location>
</feature>
<keyword evidence="5" id="KW-1185">Reference proteome</keyword>
<dbReference type="GO" id="GO:0051213">
    <property type="term" value="F:dioxygenase activity"/>
    <property type="evidence" value="ECO:0007669"/>
    <property type="project" value="UniProtKB-KW"/>
</dbReference>
<reference evidence="4 5" key="1">
    <citation type="submission" date="2020-07" db="EMBL/GenBank/DDBJ databases">
        <title>Sequencing the genomes of 1000 actinobacteria strains.</title>
        <authorList>
            <person name="Klenk H.-P."/>
        </authorList>
    </citation>
    <scope>NUCLEOTIDE SEQUENCE [LARGE SCALE GENOMIC DNA]</scope>
    <source>
        <strain evidence="4 5">DSM 42178</strain>
    </source>
</reference>
<dbReference type="PANTHER" id="PTHR35848:SF6">
    <property type="entry name" value="CUPIN TYPE-2 DOMAIN-CONTAINING PROTEIN"/>
    <property type="match status" value="1"/>
</dbReference>
<dbReference type="InterPro" id="IPR013096">
    <property type="entry name" value="Cupin_2"/>
</dbReference>
<dbReference type="AlphaFoldDB" id="A0A852ZPC2"/>
<evidence type="ECO:0000256" key="2">
    <source>
        <dbReference type="SAM" id="MobiDB-lite"/>
    </source>
</evidence>
<feature type="region of interest" description="Disordered" evidence="2">
    <location>
        <begin position="1"/>
        <end position="24"/>
    </location>
</feature>
<dbReference type="EMBL" id="JACBZD010000001">
    <property type="protein sequence ID" value="NYI04209.1"/>
    <property type="molecule type" value="Genomic_DNA"/>
</dbReference>